<evidence type="ECO:0000313" key="3">
    <source>
        <dbReference type="EMBL" id="PON93325.1"/>
    </source>
</evidence>
<organism evidence="3 4">
    <name type="scientific">Trema orientale</name>
    <name type="common">Charcoal tree</name>
    <name type="synonym">Celtis orientalis</name>
    <dbReference type="NCBI Taxonomy" id="63057"/>
    <lineage>
        <taxon>Eukaryota</taxon>
        <taxon>Viridiplantae</taxon>
        <taxon>Streptophyta</taxon>
        <taxon>Embryophyta</taxon>
        <taxon>Tracheophyta</taxon>
        <taxon>Spermatophyta</taxon>
        <taxon>Magnoliopsida</taxon>
        <taxon>eudicotyledons</taxon>
        <taxon>Gunneridae</taxon>
        <taxon>Pentapetalae</taxon>
        <taxon>rosids</taxon>
        <taxon>fabids</taxon>
        <taxon>Rosales</taxon>
        <taxon>Cannabaceae</taxon>
        <taxon>Trema</taxon>
    </lineage>
</organism>
<name>A0A2P5F6C4_TREOI</name>
<accession>A0A2P5F6C4</accession>
<keyword evidence="4" id="KW-1185">Reference proteome</keyword>
<comment type="caution">
    <text evidence="3">The sequence shown here is derived from an EMBL/GenBank/DDBJ whole genome shotgun (WGS) entry which is preliminary data.</text>
</comment>
<evidence type="ECO:0000313" key="4">
    <source>
        <dbReference type="Proteomes" id="UP000237000"/>
    </source>
</evidence>
<evidence type="ECO:0008006" key="5">
    <source>
        <dbReference type="Google" id="ProtNLM"/>
    </source>
</evidence>
<keyword evidence="1" id="KW-1133">Transmembrane helix</keyword>
<reference evidence="4" key="1">
    <citation type="submission" date="2016-06" db="EMBL/GenBank/DDBJ databases">
        <title>Parallel loss of symbiosis genes in relatives of nitrogen-fixing non-legume Parasponia.</title>
        <authorList>
            <person name="Van Velzen R."/>
            <person name="Holmer R."/>
            <person name="Bu F."/>
            <person name="Rutten L."/>
            <person name="Van Zeijl A."/>
            <person name="Liu W."/>
            <person name="Santuari L."/>
            <person name="Cao Q."/>
            <person name="Sharma T."/>
            <person name="Shen D."/>
            <person name="Roswanjaya Y."/>
            <person name="Wardhani T."/>
            <person name="Kalhor M.S."/>
            <person name="Jansen J."/>
            <person name="Van den Hoogen J."/>
            <person name="Gungor B."/>
            <person name="Hartog M."/>
            <person name="Hontelez J."/>
            <person name="Verver J."/>
            <person name="Yang W.-C."/>
            <person name="Schijlen E."/>
            <person name="Repin R."/>
            <person name="Schilthuizen M."/>
            <person name="Schranz E."/>
            <person name="Heidstra R."/>
            <person name="Miyata K."/>
            <person name="Fedorova E."/>
            <person name="Kohlen W."/>
            <person name="Bisseling T."/>
            <person name="Smit S."/>
            <person name="Geurts R."/>
        </authorList>
    </citation>
    <scope>NUCLEOTIDE SEQUENCE [LARGE SCALE GENOMIC DNA]</scope>
    <source>
        <strain evidence="4">cv. RG33-2</strain>
    </source>
</reference>
<dbReference type="EMBL" id="JXTC01000059">
    <property type="protein sequence ID" value="PON93325.1"/>
    <property type="molecule type" value="Genomic_DNA"/>
</dbReference>
<keyword evidence="1" id="KW-0812">Transmembrane</keyword>
<sequence length="98" mass="10953">MNAWQHLVPGLWLLGRACVCWPSAHCWPQGPWASGCACMRWPRAQLPRCWPFGPRHCPGLSLGPRALGLGCVWVACPRLGLPLAIIYIYIYLIKKKGC</sequence>
<dbReference type="AlphaFoldDB" id="A0A2P5F6C4"/>
<feature type="transmembrane region" description="Helical" evidence="1">
    <location>
        <begin position="66"/>
        <end position="92"/>
    </location>
</feature>
<keyword evidence="2" id="KW-0732">Signal</keyword>
<feature type="chain" id="PRO_5015162273" description="Transmembrane protein" evidence="2">
    <location>
        <begin position="27"/>
        <end position="98"/>
    </location>
</feature>
<evidence type="ECO:0000256" key="2">
    <source>
        <dbReference type="SAM" id="SignalP"/>
    </source>
</evidence>
<keyword evidence="1" id="KW-0472">Membrane</keyword>
<gene>
    <name evidence="3" type="ORF">TorRG33x02_108960</name>
</gene>
<dbReference type="InParanoid" id="A0A2P5F6C4"/>
<feature type="signal peptide" evidence="2">
    <location>
        <begin position="1"/>
        <end position="26"/>
    </location>
</feature>
<protein>
    <recommendedName>
        <fullName evidence="5">Transmembrane protein</fullName>
    </recommendedName>
</protein>
<dbReference type="Proteomes" id="UP000237000">
    <property type="component" value="Unassembled WGS sequence"/>
</dbReference>
<proteinExistence type="predicted"/>
<evidence type="ECO:0000256" key="1">
    <source>
        <dbReference type="SAM" id="Phobius"/>
    </source>
</evidence>